<accession>A7TEX7</accession>
<evidence type="ECO:0000313" key="2">
    <source>
        <dbReference type="Proteomes" id="UP000000267"/>
    </source>
</evidence>
<dbReference type="RefSeq" id="XP_001647081.1">
    <property type="nucleotide sequence ID" value="XM_001647031.1"/>
</dbReference>
<dbReference type="GeneID" id="5547557"/>
<dbReference type="FunCoup" id="A7TEX7">
    <property type="interactions" value="69"/>
</dbReference>
<dbReference type="GO" id="GO:0006368">
    <property type="term" value="P:transcription elongation by RNA polymerase II"/>
    <property type="evidence" value="ECO:0007669"/>
    <property type="project" value="EnsemblFungi"/>
</dbReference>
<sequence>MEGSRDLGEDYFESLCSQEQYLESNYEDLVEVLEGLEGLLDDGCSEERQLELIRGLASGCGKLNGSLIDLKFGKYNTREAQVKMQKGNNDQKLVNEVSQYQDYFALVETVNQDMLVYINLLERLASDLFIQVEDAQFKDNEVIMVDEVAAPVEVQDVLKKYITESSETSVLRDELDKYLNEIKMERAELTIKNKFSLQPTLNELSKEVNYWRKEWDNMEMLMFGDGPNSMKRMMKNIESLRAKALTSIKEQN</sequence>
<dbReference type="Pfam" id="PF09432">
    <property type="entry name" value="THP2"/>
    <property type="match status" value="1"/>
</dbReference>
<dbReference type="GO" id="GO:0000446">
    <property type="term" value="C:nucleoplasmic THO complex"/>
    <property type="evidence" value="ECO:0007669"/>
    <property type="project" value="EnsemblFungi"/>
</dbReference>
<keyword evidence="2" id="KW-1185">Reference proteome</keyword>
<proteinExistence type="predicted"/>
<dbReference type="PhylomeDB" id="A7TEX7"/>
<dbReference type="Proteomes" id="UP000000267">
    <property type="component" value="Unassembled WGS sequence"/>
</dbReference>
<dbReference type="GO" id="GO:0034063">
    <property type="term" value="P:stress granule assembly"/>
    <property type="evidence" value="ECO:0007669"/>
    <property type="project" value="EnsemblFungi"/>
</dbReference>
<organism evidence="2">
    <name type="scientific">Vanderwaltozyma polyspora (strain ATCC 22028 / DSM 70294 / BCRC 21397 / CBS 2163 / NBRC 10782 / NRRL Y-8283 / UCD 57-17)</name>
    <name type="common">Kluyveromyces polysporus</name>
    <dbReference type="NCBI Taxonomy" id="436907"/>
    <lineage>
        <taxon>Eukaryota</taxon>
        <taxon>Fungi</taxon>
        <taxon>Dikarya</taxon>
        <taxon>Ascomycota</taxon>
        <taxon>Saccharomycotina</taxon>
        <taxon>Saccharomycetes</taxon>
        <taxon>Saccharomycetales</taxon>
        <taxon>Saccharomycetaceae</taxon>
        <taxon>Vanderwaltozyma</taxon>
    </lineage>
</organism>
<dbReference type="OMA" id="EWDDIEM"/>
<dbReference type="eggNOG" id="ENOG502RXUV">
    <property type="taxonomic scope" value="Eukaryota"/>
</dbReference>
<dbReference type="GO" id="GO:0000445">
    <property type="term" value="C:THO complex part of transcription export complex"/>
    <property type="evidence" value="ECO:0007669"/>
    <property type="project" value="EnsemblFungi"/>
</dbReference>
<dbReference type="OrthoDB" id="4035012at2759"/>
<dbReference type="GO" id="GO:0006406">
    <property type="term" value="P:mRNA export from nucleus"/>
    <property type="evidence" value="ECO:0007669"/>
    <property type="project" value="EnsemblFungi"/>
</dbReference>
<dbReference type="InterPro" id="IPR018557">
    <property type="entry name" value="THO_cplx_su_Thp2"/>
</dbReference>
<gene>
    <name evidence="1" type="ORF">Kpol_1050p83</name>
</gene>
<dbReference type="KEGG" id="vpo:Kpol_1050p83"/>
<dbReference type="GO" id="GO:0006310">
    <property type="term" value="P:DNA recombination"/>
    <property type="evidence" value="ECO:0007669"/>
    <property type="project" value="EnsemblFungi"/>
</dbReference>
<dbReference type="InParanoid" id="A7TEX7"/>
<dbReference type="STRING" id="436907.A7TEX7"/>
<reference evidence="1 2" key="1">
    <citation type="journal article" date="2007" name="Proc. Natl. Acad. Sci. U.S.A.">
        <title>Independent sorting-out of thousands of duplicated gene pairs in two yeast species descended from a whole-genome duplication.</title>
        <authorList>
            <person name="Scannell D.R."/>
            <person name="Frank A.C."/>
            <person name="Conant G.C."/>
            <person name="Byrne K.P."/>
            <person name="Woolfit M."/>
            <person name="Wolfe K.H."/>
        </authorList>
    </citation>
    <scope>NUCLEOTIDE SEQUENCE [LARGE SCALE GENOMIC DNA]</scope>
    <source>
        <strain evidence="2">ATCC 22028 / DSM 70294 / BCRC 21397 / CBS 2163 / NBRC 10782 / NRRL Y-8283 / UCD 57-17</strain>
    </source>
</reference>
<dbReference type="GO" id="GO:0097185">
    <property type="term" value="P:cellular response to azide"/>
    <property type="evidence" value="ECO:0007669"/>
    <property type="project" value="EnsemblFungi"/>
</dbReference>
<protein>
    <submittedName>
        <fullName evidence="1">Uncharacterized protein</fullName>
    </submittedName>
</protein>
<name>A7TEX7_VANPO</name>
<dbReference type="EMBL" id="DS480381">
    <property type="protein sequence ID" value="EDO19223.1"/>
    <property type="molecule type" value="Genomic_DNA"/>
</dbReference>
<dbReference type="AlphaFoldDB" id="A7TEX7"/>
<evidence type="ECO:0000313" key="1">
    <source>
        <dbReference type="EMBL" id="EDO19223.1"/>
    </source>
</evidence>
<dbReference type="HOGENOM" id="CLU_091043_0_0_1"/>
<dbReference type="GO" id="GO:0003676">
    <property type="term" value="F:nucleic acid binding"/>
    <property type="evidence" value="ECO:0007669"/>
    <property type="project" value="EnsemblFungi"/>
</dbReference>